<accession>A0A238VAL6</accession>
<reference evidence="3" key="1">
    <citation type="submission" date="2017-06" db="EMBL/GenBank/DDBJ databases">
        <authorList>
            <person name="Varghese N."/>
            <person name="Submissions S."/>
        </authorList>
    </citation>
    <scope>NUCLEOTIDE SEQUENCE [LARGE SCALE GENOMIC DNA]</scope>
    <source>
        <strain evidence="3">DSM 28041</strain>
    </source>
</reference>
<dbReference type="AlphaFoldDB" id="A0A238VAL6"/>
<evidence type="ECO:0008006" key="4">
    <source>
        <dbReference type="Google" id="ProtNLM"/>
    </source>
</evidence>
<feature type="chain" id="PRO_5013099525" description="Outer membrane protein beta-barrel domain-containing protein" evidence="1">
    <location>
        <begin position="27"/>
        <end position="243"/>
    </location>
</feature>
<dbReference type="EMBL" id="FZNS01000001">
    <property type="protein sequence ID" value="SNR31238.1"/>
    <property type="molecule type" value="Genomic_DNA"/>
</dbReference>
<keyword evidence="3" id="KW-1185">Reference proteome</keyword>
<keyword evidence="1" id="KW-0732">Signal</keyword>
<evidence type="ECO:0000256" key="1">
    <source>
        <dbReference type="SAM" id="SignalP"/>
    </source>
</evidence>
<gene>
    <name evidence="2" type="ORF">SAMN06269173_101353</name>
</gene>
<organism evidence="2 3">
    <name type="scientific">Hymenobacter mucosus</name>
    <dbReference type="NCBI Taxonomy" id="1411120"/>
    <lineage>
        <taxon>Bacteria</taxon>
        <taxon>Pseudomonadati</taxon>
        <taxon>Bacteroidota</taxon>
        <taxon>Cytophagia</taxon>
        <taxon>Cytophagales</taxon>
        <taxon>Hymenobacteraceae</taxon>
        <taxon>Hymenobacter</taxon>
    </lineage>
</organism>
<evidence type="ECO:0000313" key="3">
    <source>
        <dbReference type="Proteomes" id="UP000198310"/>
    </source>
</evidence>
<evidence type="ECO:0000313" key="2">
    <source>
        <dbReference type="EMBL" id="SNR31238.1"/>
    </source>
</evidence>
<sequence>MRMKSFARILLAAVLLSSLTASVAQAQRVLLRSVTRFDTVETRTGPNRAFFQHAYVGYAPVVGRSKNSGAELRSFSSAELFAGMRYKFRLSQQAAVGFDVRYVRLNYALVQNAQKVLPNATTHHSENLVIQQAVLEPYMRLNFGRRGNVVGRYLDLTAGAGWVFGTLHTYQDRGGSNRAKRTIVNERGLDYLERWPLTVGARLGSGRLVAVGRYRLTHTFTPSARTFYPELPRVVIGLELDII</sequence>
<feature type="signal peptide" evidence="1">
    <location>
        <begin position="1"/>
        <end position="26"/>
    </location>
</feature>
<protein>
    <recommendedName>
        <fullName evidence="4">Outer membrane protein beta-barrel domain-containing protein</fullName>
    </recommendedName>
</protein>
<proteinExistence type="predicted"/>
<dbReference type="Proteomes" id="UP000198310">
    <property type="component" value="Unassembled WGS sequence"/>
</dbReference>
<name>A0A238VAL6_9BACT</name>